<feature type="region of interest" description="Disordered" evidence="1">
    <location>
        <begin position="234"/>
        <end position="328"/>
    </location>
</feature>
<evidence type="ECO:0000313" key="3">
    <source>
        <dbReference type="Proteomes" id="UP001345219"/>
    </source>
</evidence>
<dbReference type="Proteomes" id="UP001345219">
    <property type="component" value="Chromosome 10"/>
</dbReference>
<dbReference type="PANTHER" id="PTHR31722:SF0">
    <property type="entry name" value="OS06G0675200 PROTEIN"/>
    <property type="match status" value="1"/>
</dbReference>
<feature type="region of interest" description="Disordered" evidence="1">
    <location>
        <begin position="396"/>
        <end position="437"/>
    </location>
</feature>
<feature type="region of interest" description="Disordered" evidence="1">
    <location>
        <begin position="170"/>
        <end position="218"/>
    </location>
</feature>
<dbReference type="EMBL" id="JAXIOK010000021">
    <property type="protein sequence ID" value="KAK4746299.1"/>
    <property type="molecule type" value="Genomic_DNA"/>
</dbReference>
<dbReference type="PANTHER" id="PTHR31722">
    <property type="entry name" value="OS06G0675200 PROTEIN"/>
    <property type="match status" value="1"/>
</dbReference>
<feature type="compositionally biased region" description="Low complexity" evidence="1">
    <location>
        <begin position="176"/>
        <end position="194"/>
    </location>
</feature>
<comment type="caution">
    <text evidence="2">The sequence shown here is derived from an EMBL/GenBank/DDBJ whole genome shotgun (WGS) entry which is preliminary data.</text>
</comment>
<evidence type="ECO:0000256" key="1">
    <source>
        <dbReference type="SAM" id="MobiDB-lite"/>
    </source>
</evidence>
<feature type="compositionally biased region" description="Basic and acidic residues" evidence="1">
    <location>
        <begin position="244"/>
        <end position="259"/>
    </location>
</feature>
<organism evidence="2 3">
    <name type="scientific">Trapa incisa</name>
    <dbReference type="NCBI Taxonomy" id="236973"/>
    <lineage>
        <taxon>Eukaryota</taxon>
        <taxon>Viridiplantae</taxon>
        <taxon>Streptophyta</taxon>
        <taxon>Embryophyta</taxon>
        <taxon>Tracheophyta</taxon>
        <taxon>Spermatophyta</taxon>
        <taxon>Magnoliopsida</taxon>
        <taxon>eudicotyledons</taxon>
        <taxon>Gunneridae</taxon>
        <taxon>Pentapetalae</taxon>
        <taxon>rosids</taxon>
        <taxon>malvids</taxon>
        <taxon>Myrtales</taxon>
        <taxon>Lythraceae</taxon>
        <taxon>Trapa</taxon>
    </lineage>
</organism>
<proteinExistence type="predicted"/>
<feature type="region of interest" description="Disordered" evidence="1">
    <location>
        <begin position="35"/>
        <end position="75"/>
    </location>
</feature>
<evidence type="ECO:0000313" key="2">
    <source>
        <dbReference type="EMBL" id="KAK4746299.1"/>
    </source>
</evidence>
<dbReference type="AlphaFoldDB" id="A0AAN7GQF7"/>
<keyword evidence="3" id="KW-1185">Reference proteome</keyword>
<sequence length="437" mass="47337">MASACVKNIGMSPDTFSSTSCPPYAWLSRRVSFSPSDGYALKRPLFPPEKEEDTGVSKPQPVDKAEALGEEADPESCSGDFEFCLEDPVAMLPADELFSDGKIVPLQVSMPEPASRAAISPEIRSPDLTARRRRSDVSDMDIYLTSPKAPRCSSRWREILGLKKLYQNANAKATESNPSRRTSLSLSSSSTSNPKSFKHFLHRGSKASNSSDSSLNMPLLKDLDSNSVVISSRRSLSYPSSGGGHEHEHNPRLSLDSKRPHSRYCLPKNPNDSNVPRMRLVKPRADNPRSAADNPTANRAERSPVRRQPIDSGGFTPGGISVDSPRMNSSGKVIFQGLGRSSSSPSSFNGCSRLKHRGVERSYSAGVRVTPVLNVPMSSLIGSSKSGSVFGFGPLFTSSPQKKDAIGNGNGGNSSRNHIHHHHQQSCTGRNSRTDKT</sequence>
<feature type="compositionally biased region" description="Basic residues" evidence="1">
    <location>
        <begin position="196"/>
        <end position="205"/>
    </location>
</feature>
<protein>
    <submittedName>
        <fullName evidence="2">Uncharacterized protein</fullName>
    </submittedName>
</protein>
<gene>
    <name evidence="2" type="ORF">SAY87_012611</name>
</gene>
<accession>A0AAN7GQF7</accession>
<reference evidence="2 3" key="1">
    <citation type="journal article" date="2023" name="Hortic Res">
        <title>Pangenome of water caltrop reveals structural variations and asymmetric subgenome divergence after allopolyploidization.</title>
        <authorList>
            <person name="Zhang X."/>
            <person name="Chen Y."/>
            <person name="Wang L."/>
            <person name="Yuan Y."/>
            <person name="Fang M."/>
            <person name="Shi L."/>
            <person name="Lu R."/>
            <person name="Comes H.P."/>
            <person name="Ma Y."/>
            <person name="Chen Y."/>
            <person name="Huang G."/>
            <person name="Zhou Y."/>
            <person name="Zheng Z."/>
            <person name="Qiu Y."/>
        </authorList>
    </citation>
    <scope>NUCLEOTIDE SEQUENCE [LARGE SCALE GENOMIC DNA]</scope>
    <source>
        <tissue evidence="2">Roots</tissue>
    </source>
</reference>
<name>A0AAN7GQF7_9MYRT</name>